<dbReference type="PANTHER" id="PTHR33778:SF1">
    <property type="entry name" value="MAGNESIUM TRANSPORTER YHID-RELATED"/>
    <property type="match status" value="1"/>
</dbReference>
<dbReference type="InterPro" id="IPR049177">
    <property type="entry name" value="MgtC_SapB_SrpB_YhiD_N"/>
</dbReference>
<keyword evidence="3" id="KW-1003">Cell membrane</keyword>
<keyword evidence="11" id="KW-1185">Reference proteome</keyword>
<keyword evidence="7" id="KW-0997">Cell inner membrane</keyword>
<accession>A0A2C9D5Y2</accession>
<feature type="region of interest" description="Disordered" evidence="8">
    <location>
        <begin position="161"/>
        <end position="188"/>
    </location>
</feature>
<evidence type="ECO:0000256" key="2">
    <source>
        <dbReference type="ARBA" id="ARBA00009298"/>
    </source>
</evidence>
<reference evidence="11" key="1">
    <citation type="submission" date="2017-09" db="EMBL/GenBank/DDBJ databases">
        <title>Genome sequence of Nannocystis excedens DSM 71.</title>
        <authorList>
            <person name="Blom J."/>
        </authorList>
    </citation>
    <scope>NUCLEOTIDE SEQUENCE [LARGE SCALE GENOMIC DNA]</scope>
    <source>
        <strain evidence="11">type strain: E19</strain>
    </source>
</reference>
<proteinExistence type="inferred from homology"/>
<dbReference type="AlphaFoldDB" id="A0A2C9D5Y2"/>
<evidence type="ECO:0000256" key="8">
    <source>
        <dbReference type="SAM" id="MobiDB-lite"/>
    </source>
</evidence>
<keyword evidence="5 7" id="KW-1133">Transmembrane helix</keyword>
<dbReference type="OrthoDB" id="9811198at2"/>
<feature type="compositionally biased region" description="Basic residues" evidence="8">
    <location>
        <begin position="168"/>
        <end position="181"/>
    </location>
</feature>
<comment type="similarity">
    <text evidence="2 7">Belongs to the MgtC/SapB family.</text>
</comment>
<protein>
    <recommendedName>
        <fullName evidence="7">Protein MgtC</fullName>
    </recommendedName>
</protein>
<evidence type="ECO:0000256" key="3">
    <source>
        <dbReference type="ARBA" id="ARBA00022475"/>
    </source>
</evidence>
<evidence type="ECO:0000256" key="7">
    <source>
        <dbReference type="RuleBase" id="RU365041"/>
    </source>
</evidence>
<feature type="transmembrane region" description="Helical" evidence="7">
    <location>
        <begin position="12"/>
        <end position="35"/>
    </location>
</feature>
<dbReference type="InterPro" id="IPR003416">
    <property type="entry name" value="MgtC/SapB/SrpB/YhiD_fam"/>
</dbReference>
<gene>
    <name evidence="10" type="ORF">HDIA_1600</name>
</gene>
<evidence type="ECO:0000313" key="10">
    <source>
        <dbReference type="EMBL" id="SON55141.1"/>
    </source>
</evidence>
<feature type="domain" description="MgtC/SapB/SrpB/YhiD N-terminal" evidence="9">
    <location>
        <begin position="23"/>
        <end position="152"/>
    </location>
</feature>
<feature type="transmembrane region" description="Helical" evidence="7">
    <location>
        <begin position="84"/>
        <end position="103"/>
    </location>
</feature>
<feature type="transmembrane region" description="Helical" evidence="7">
    <location>
        <begin position="115"/>
        <end position="148"/>
    </location>
</feature>
<dbReference type="Pfam" id="PF02308">
    <property type="entry name" value="MgtC"/>
    <property type="match status" value="1"/>
</dbReference>
<dbReference type="GO" id="GO:0005886">
    <property type="term" value="C:plasma membrane"/>
    <property type="evidence" value="ECO:0007669"/>
    <property type="project" value="UniProtKB-SubCell"/>
</dbReference>
<feature type="transmembrane region" description="Helical" evidence="7">
    <location>
        <begin position="50"/>
        <end position="72"/>
    </location>
</feature>
<dbReference type="EMBL" id="LT960614">
    <property type="protein sequence ID" value="SON55141.1"/>
    <property type="molecule type" value="Genomic_DNA"/>
</dbReference>
<keyword evidence="6 7" id="KW-0472">Membrane</keyword>
<evidence type="ECO:0000256" key="5">
    <source>
        <dbReference type="ARBA" id="ARBA00022989"/>
    </source>
</evidence>
<evidence type="ECO:0000256" key="6">
    <source>
        <dbReference type="ARBA" id="ARBA00023136"/>
    </source>
</evidence>
<organism evidence="10 11">
    <name type="scientific">Hartmannibacter diazotrophicus</name>
    <dbReference type="NCBI Taxonomy" id="1482074"/>
    <lineage>
        <taxon>Bacteria</taxon>
        <taxon>Pseudomonadati</taxon>
        <taxon>Pseudomonadota</taxon>
        <taxon>Alphaproteobacteria</taxon>
        <taxon>Hyphomicrobiales</taxon>
        <taxon>Pleomorphomonadaceae</taxon>
        <taxon>Hartmannibacter</taxon>
    </lineage>
</organism>
<dbReference type="PANTHER" id="PTHR33778">
    <property type="entry name" value="PROTEIN MGTC"/>
    <property type="match status" value="1"/>
</dbReference>
<name>A0A2C9D5Y2_9HYPH</name>
<keyword evidence="4 7" id="KW-0812">Transmembrane</keyword>
<evidence type="ECO:0000313" key="11">
    <source>
        <dbReference type="Proteomes" id="UP000223606"/>
    </source>
</evidence>
<sequence>MQDIWADITHPTFLPVAVAACRMVLAVVLGSILGLERERHRLSAGLRTHILIALASATAAMVMIEIGHLPAFATDAFRLDAGRLIGAVVSGVAFLAAGLIIYSKGHVFGLTTGAGMWLAAIIGLAVGLGLYVIAIMATGLGYAVLGVLRMVEARLDRHDTELQEKTLKGSHRGRSAGHRPPSRPTPEE</sequence>
<dbReference type="Proteomes" id="UP000223606">
    <property type="component" value="Chromosome 1"/>
</dbReference>
<dbReference type="PRINTS" id="PR01837">
    <property type="entry name" value="MGTCSAPBPROT"/>
</dbReference>
<dbReference type="RefSeq" id="WP_099555697.1">
    <property type="nucleotide sequence ID" value="NZ_LT960614.1"/>
</dbReference>
<comment type="subcellular location">
    <subcellularLocation>
        <location evidence="7">Cell inner membrane</location>
        <topology evidence="7">Multi-pass membrane protein</topology>
    </subcellularLocation>
    <subcellularLocation>
        <location evidence="1">Cell membrane</location>
        <topology evidence="1">Multi-pass membrane protein</topology>
    </subcellularLocation>
</comment>
<evidence type="ECO:0000256" key="1">
    <source>
        <dbReference type="ARBA" id="ARBA00004651"/>
    </source>
</evidence>
<evidence type="ECO:0000256" key="4">
    <source>
        <dbReference type="ARBA" id="ARBA00022692"/>
    </source>
</evidence>
<dbReference type="KEGG" id="hdi:HDIA_1600"/>
<evidence type="ECO:0000259" key="9">
    <source>
        <dbReference type="Pfam" id="PF02308"/>
    </source>
</evidence>